<protein>
    <recommendedName>
        <fullName evidence="4">Prepilin-type N-terminal cleavage/methylation domain-containing protein</fullName>
    </recommendedName>
</protein>
<accession>A0ABP9DWJ4</accession>
<evidence type="ECO:0000313" key="2">
    <source>
        <dbReference type="EMBL" id="GAA4862175.1"/>
    </source>
</evidence>
<evidence type="ECO:0000256" key="1">
    <source>
        <dbReference type="SAM" id="MobiDB-lite"/>
    </source>
</evidence>
<dbReference type="Pfam" id="PF07963">
    <property type="entry name" value="N_methyl"/>
    <property type="match status" value="1"/>
</dbReference>
<keyword evidence="3" id="KW-1185">Reference proteome</keyword>
<dbReference type="InterPro" id="IPR012902">
    <property type="entry name" value="N_methyl_site"/>
</dbReference>
<organism evidence="2 3">
    <name type="scientific">Luteimonas vadosa</name>
    <dbReference type="NCBI Taxonomy" id="1165507"/>
    <lineage>
        <taxon>Bacteria</taxon>
        <taxon>Pseudomonadati</taxon>
        <taxon>Pseudomonadota</taxon>
        <taxon>Gammaproteobacteria</taxon>
        <taxon>Lysobacterales</taxon>
        <taxon>Lysobacteraceae</taxon>
        <taxon>Luteimonas</taxon>
    </lineage>
</organism>
<name>A0ABP9DWJ4_9GAMM</name>
<sequence>MTMRNHMNSSRAHRGFSLIEVLVAVVILSTGLLALAALQGSLTKASADAKVRTQVASLLQGHLDQIRTTGYPAPGTVTDTCATNAGGDFVPTAFCTQNGLAGMSVTRTITRFTSPAGGAFASPGNATDPAQFARVTLAATWTDANGATNRRLAMTSDISALALEDEIIVPPDDSGQGGQSPIVRQLTPATAGVIPIAMGGNDATAATNPKPELVGQRNNQKVVSTNFNVLTYTNEGSNIVRVQRRIENSLVKCSCQYGAGGTNLPLIFRAPQWPAIWTGDAYEVYKPDPAATAPGATLANPAGPTPGVDQSALCQECCRDHHDVASNLVKFDPERTTNGVSKYRRDNSNALVTVNPTNNQTYLNACRVIRVDGFWRTAADTYQRQFGLLETETVNLGQARTGLPTATATTAYTGFVRDYLKQYNGTFASGPPISADTMFNTPSRGLNNPSTVLIASVSATDYRYLHGRGLYVDYLEAKARQRLQDVLADTGQRGRCPQTPTATPIEECILPYLPFTTVNLTEIAQWLASDTTVLTVNSRNLLATNPAQPSGSRTIGRKIGTSDNTGSARKSNSGIAIIASVDRNQELIDLQVGGVDPTDDSDIASDVQPFLVGGIVTTKDSFDVRVSGGGLAPRVFYSLNLDVGECLKPANSDHRCVTNSILPLGGSIRLENYWIETTTTLSRTTTCLFNGSPRTATDTIPVPTFRNYAVTSVTRNGSAFGTIGAAANDGKTSETTTITFGSVGANDLLVATLTEQAGSPTYATIASCTTNGGGNQINNIVWTKPWTLP</sequence>
<dbReference type="EMBL" id="BAABJY010000002">
    <property type="protein sequence ID" value="GAA4862175.1"/>
    <property type="molecule type" value="Genomic_DNA"/>
</dbReference>
<comment type="caution">
    <text evidence="2">The sequence shown here is derived from an EMBL/GenBank/DDBJ whole genome shotgun (WGS) entry which is preliminary data.</text>
</comment>
<proteinExistence type="predicted"/>
<gene>
    <name evidence="2" type="ORF">GCM10023332_12780</name>
</gene>
<dbReference type="Proteomes" id="UP001501323">
    <property type="component" value="Unassembled WGS sequence"/>
</dbReference>
<evidence type="ECO:0008006" key="4">
    <source>
        <dbReference type="Google" id="ProtNLM"/>
    </source>
</evidence>
<dbReference type="PROSITE" id="PS00409">
    <property type="entry name" value="PROKAR_NTER_METHYL"/>
    <property type="match status" value="1"/>
</dbReference>
<feature type="region of interest" description="Disordered" evidence="1">
    <location>
        <begin position="545"/>
        <end position="567"/>
    </location>
</feature>
<reference evidence="3" key="1">
    <citation type="journal article" date="2019" name="Int. J. Syst. Evol. Microbiol.">
        <title>The Global Catalogue of Microorganisms (GCM) 10K type strain sequencing project: providing services to taxonomists for standard genome sequencing and annotation.</title>
        <authorList>
            <consortium name="The Broad Institute Genomics Platform"/>
            <consortium name="The Broad Institute Genome Sequencing Center for Infectious Disease"/>
            <person name="Wu L."/>
            <person name="Ma J."/>
        </authorList>
    </citation>
    <scope>NUCLEOTIDE SEQUENCE [LARGE SCALE GENOMIC DNA]</scope>
    <source>
        <strain evidence="3">JCM 18392</strain>
    </source>
</reference>
<evidence type="ECO:0000313" key="3">
    <source>
        <dbReference type="Proteomes" id="UP001501323"/>
    </source>
</evidence>
<dbReference type="NCBIfam" id="TIGR02532">
    <property type="entry name" value="IV_pilin_GFxxxE"/>
    <property type="match status" value="1"/>
</dbReference>